<keyword evidence="5 6" id="KW-0472">Membrane</keyword>
<comment type="caution">
    <text evidence="7">The sequence shown here is derived from an EMBL/GenBank/DDBJ whole genome shotgun (WGS) entry which is preliminary data.</text>
</comment>
<name>A0AAN5CXK6_9BILA</name>
<keyword evidence="2" id="KW-0813">Transport</keyword>
<dbReference type="InterPro" id="IPR036259">
    <property type="entry name" value="MFS_trans_sf"/>
</dbReference>
<evidence type="ECO:0000313" key="8">
    <source>
        <dbReference type="Proteomes" id="UP001328107"/>
    </source>
</evidence>
<dbReference type="PANTHER" id="PTHR23505">
    <property type="entry name" value="SPINSTER"/>
    <property type="match status" value="1"/>
</dbReference>
<feature type="transmembrane region" description="Helical" evidence="6">
    <location>
        <begin position="283"/>
        <end position="303"/>
    </location>
</feature>
<proteinExistence type="predicted"/>
<evidence type="ECO:0000256" key="5">
    <source>
        <dbReference type="ARBA" id="ARBA00023136"/>
    </source>
</evidence>
<feature type="transmembrane region" description="Helical" evidence="6">
    <location>
        <begin position="50"/>
        <end position="74"/>
    </location>
</feature>
<evidence type="ECO:0000313" key="7">
    <source>
        <dbReference type="EMBL" id="GMR52310.1"/>
    </source>
</evidence>
<evidence type="ECO:0000256" key="6">
    <source>
        <dbReference type="SAM" id="Phobius"/>
    </source>
</evidence>
<feature type="transmembrane region" description="Helical" evidence="6">
    <location>
        <begin position="170"/>
        <end position="197"/>
    </location>
</feature>
<dbReference type="AlphaFoldDB" id="A0AAN5CXK6"/>
<dbReference type="Proteomes" id="UP001328107">
    <property type="component" value="Unassembled WGS sequence"/>
</dbReference>
<dbReference type="GO" id="GO:0016020">
    <property type="term" value="C:membrane"/>
    <property type="evidence" value="ECO:0007669"/>
    <property type="project" value="UniProtKB-SubCell"/>
</dbReference>
<dbReference type="Gene3D" id="1.20.1250.20">
    <property type="entry name" value="MFS general substrate transporter like domains"/>
    <property type="match status" value="1"/>
</dbReference>
<accession>A0AAN5CXK6</accession>
<evidence type="ECO:0008006" key="9">
    <source>
        <dbReference type="Google" id="ProtNLM"/>
    </source>
</evidence>
<sequence>TPLPNFCLYLDHMLPTSRSVGIGIIHASASFSVLVPVIMTDLFQDRHLGIALMSINIAGLVAIMVSVTFGSWVVSSGSPWQSGLIGVPLIAIVPLLCLLWAKNNLRNVQKHDKGIAKIFVDALSILSIKSFILLSATYSLTNFATAAYNFWFPSMYLIIWDTTPDIFLGIPYTVVTILNSGAMIVGMAMGIPTLMWFAQSWRYGTGLFEGRNEYLRAYPIVVSAGSSLNAASFILSIIMLDRSYLACLASTFFVGIGTAADASLSQQMMLMVVPSSERAAAIALSRLISSIVGIPSAQIVGLIADLIRGDSTLPSDRFHAYQLASLCASSLLIASVICFLLLAFSFNLDCEKAKEIKDKEEEEEADERTALIEKEALLSKE</sequence>
<evidence type="ECO:0000256" key="4">
    <source>
        <dbReference type="ARBA" id="ARBA00022989"/>
    </source>
</evidence>
<organism evidence="7 8">
    <name type="scientific">Pristionchus mayeri</name>
    <dbReference type="NCBI Taxonomy" id="1317129"/>
    <lineage>
        <taxon>Eukaryota</taxon>
        <taxon>Metazoa</taxon>
        <taxon>Ecdysozoa</taxon>
        <taxon>Nematoda</taxon>
        <taxon>Chromadorea</taxon>
        <taxon>Rhabditida</taxon>
        <taxon>Rhabditina</taxon>
        <taxon>Diplogasteromorpha</taxon>
        <taxon>Diplogasteroidea</taxon>
        <taxon>Neodiplogasteridae</taxon>
        <taxon>Pristionchus</taxon>
    </lineage>
</organism>
<keyword evidence="8" id="KW-1185">Reference proteome</keyword>
<dbReference type="SUPFAM" id="SSF103473">
    <property type="entry name" value="MFS general substrate transporter"/>
    <property type="match status" value="1"/>
</dbReference>
<feature type="transmembrane region" description="Helical" evidence="6">
    <location>
        <begin position="323"/>
        <end position="344"/>
    </location>
</feature>
<feature type="transmembrane region" description="Helical" evidence="6">
    <location>
        <begin position="122"/>
        <end position="150"/>
    </location>
</feature>
<dbReference type="InterPro" id="IPR044770">
    <property type="entry name" value="MFS_spinster-like"/>
</dbReference>
<feature type="transmembrane region" description="Helical" evidence="6">
    <location>
        <begin position="243"/>
        <end position="262"/>
    </location>
</feature>
<feature type="transmembrane region" description="Helical" evidence="6">
    <location>
        <begin position="217"/>
        <end position="237"/>
    </location>
</feature>
<feature type="transmembrane region" description="Helical" evidence="6">
    <location>
        <begin position="80"/>
        <end position="101"/>
    </location>
</feature>
<dbReference type="PANTHER" id="PTHR23505:SF79">
    <property type="entry name" value="PROTEIN SPINSTER"/>
    <property type="match status" value="1"/>
</dbReference>
<evidence type="ECO:0000256" key="3">
    <source>
        <dbReference type="ARBA" id="ARBA00022692"/>
    </source>
</evidence>
<gene>
    <name evidence="7" type="ORF">PMAYCL1PPCAC_22506</name>
</gene>
<reference evidence="8" key="1">
    <citation type="submission" date="2022-10" db="EMBL/GenBank/DDBJ databases">
        <title>Genome assembly of Pristionchus species.</title>
        <authorList>
            <person name="Yoshida K."/>
            <person name="Sommer R.J."/>
        </authorList>
    </citation>
    <scope>NUCLEOTIDE SEQUENCE [LARGE SCALE GENOMIC DNA]</scope>
    <source>
        <strain evidence="8">RS5460</strain>
    </source>
</reference>
<protein>
    <recommendedName>
        <fullName evidence="9">Membrane transporter</fullName>
    </recommendedName>
</protein>
<comment type="subcellular location">
    <subcellularLocation>
        <location evidence="1">Membrane</location>
        <topology evidence="1">Multi-pass membrane protein</topology>
    </subcellularLocation>
</comment>
<keyword evidence="4 6" id="KW-1133">Transmembrane helix</keyword>
<evidence type="ECO:0000256" key="2">
    <source>
        <dbReference type="ARBA" id="ARBA00022448"/>
    </source>
</evidence>
<keyword evidence="3 6" id="KW-0812">Transmembrane</keyword>
<evidence type="ECO:0000256" key="1">
    <source>
        <dbReference type="ARBA" id="ARBA00004141"/>
    </source>
</evidence>
<feature type="transmembrane region" description="Helical" evidence="6">
    <location>
        <begin position="20"/>
        <end position="38"/>
    </location>
</feature>
<feature type="non-terminal residue" evidence="7">
    <location>
        <position position="1"/>
    </location>
</feature>
<dbReference type="EMBL" id="BTRK01000005">
    <property type="protein sequence ID" value="GMR52310.1"/>
    <property type="molecule type" value="Genomic_DNA"/>
</dbReference>